<evidence type="ECO:0000256" key="1">
    <source>
        <dbReference type="ARBA" id="ARBA00001933"/>
    </source>
</evidence>
<sequence>MKFNTKTIHAGQKPEETSGAVMPPIFQTSTYAQQAPNVNKGYDYARVGNPTRTALEKLIAGLEDADECACFASGCAAMDAVLKMFRPGDHIIASNDLYGGSYRLFTKVFEPMGIDFSFIDMTSMQAVQKARTEQTKLLWIETPTNPLLRIVDIEKLTSFAREHDMLSLVDNTFASPYLQQPLNLGADMSLHSTTKYLGGHSDVIGGAVATSNSEVMEQIRFQVKTTGAVPGPMDCYLTLRGIKTLSVRVQQSVENAKKVATFLDKHAQVDRVIYPGLESHEQHEIAKKQMKDFGAMVSFSLKDDSQEKAQEFMSRTSIFTLAESLGGVESLVSHPASMTHGSIPKEVREKAGLKDSLIRLSVGIEDADDLVDDLAQAFE</sequence>
<keyword evidence="5" id="KW-0808">Transferase</keyword>
<evidence type="ECO:0000256" key="3">
    <source>
        <dbReference type="ARBA" id="ARBA00022898"/>
    </source>
</evidence>
<proteinExistence type="inferred from homology"/>
<dbReference type="EMBL" id="JAGGJA010000002">
    <property type="protein sequence ID" value="MCW9705891.1"/>
    <property type="molecule type" value="Genomic_DNA"/>
</dbReference>
<dbReference type="PIRSF" id="PIRSF001434">
    <property type="entry name" value="CGS"/>
    <property type="match status" value="1"/>
</dbReference>
<dbReference type="InterPro" id="IPR015424">
    <property type="entry name" value="PyrdxlP-dep_Trfase"/>
</dbReference>
<evidence type="ECO:0000313" key="6">
    <source>
        <dbReference type="Proteomes" id="UP001207918"/>
    </source>
</evidence>
<dbReference type="GO" id="GO:0003962">
    <property type="term" value="F:cystathionine gamma-synthase activity"/>
    <property type="evidence" value="ECO:0007669"/>
    <property type="project" value="UniProtKB-EC"/>
</dbReference>
<dbReference type="NCBIfam" id="NF005871">
    <property type="entry name" value="PRK07811.1"/>
    <property type="match status" value="1"/>
</dbReference>
<dbReference type="RefSeq" id="WP_265764584.1">
    <property type="nucleotide sequence ID" value="NZ_JAGGJA010000002.1"/>
</dbReference>
<dbReference type="Gene3D" id="3.40.640.10">
    <property type="entry name" value="Type I PLP-dependent aspartate aminotransferase-like (Major domain)"/>
    <property type="match status" value="1"/>
</dbReference>
<evidence type="ECO:0000313" key="5">
    <source>
        <dbReference type="EMBL" id="MCW9705891.1"/>
    </source>
</evidence>
<dbReference type="InterPro" id="IPR054542">
    <property type="entry name" value="Cys_met_metab_PP"/>
</dbReference>
<dbReference type="CDD" id="cd00614">
    <property type="entry name" value="CGS_like"/>
    <property type="match status" value="1"/>
</dbReference>
<evidence type="ECO:0000256" key="4">
    <source>
        <dbReference type="RuleBase" id="RU362118"/>
    </source>
</evidence>
<comment type="similarity">
    <text evidence="2 4">Belongs to the trans-sulfuration enzymes family.</text>
</comment>
<dbReference type="PANTHER" id="PTHR11808">
    <property type="entry name" value="TRANS-SULFURATION ENZYME FAMILY MEMBER"/>
    <property type="match status" value="1"/>
</dbReference>
<name>A0ABT3PIX7_9BACT</name>
<dbReference type="SUPFAM" id="SSF53383">
    <property type="entry name" value="PLP-dependent transferases"/>
    <property type="match status" value="1"/>
</dbReference>
<dbReference type="InterPro" id="IPR015422">
    <property type="entry name" value="PyrdxlP-dep_Trfase_small"/>
</dbReference>
<evidence type="ECO:0000256" key="2">
    <source>
        <dbReference type="ARBA" id="ARBA00009077"/>
    </source>
</evidence>
<comment type="cofactor">
    <cofactor evidence="1 4">
        <name>pyridoxal 5'-phosphate</name>
        <dbReference type="ChEBI" id="CHEBI:597326"/>
    </cofactor>
</comment>
<dbReference type="Gene3D" id="3.90.1150.10">
    <property type="entry name" value="Aspartate Aminotransferase, domain 1"/>
    <property type="match status" value="1"/>
</dbReference>
<dbReference type="Proteomes" id="UP001207918">
    <property type="component" value="Unassembled WGS sequence"/>
</dbReference>
<dbReference type="PROSITE" id="PS00868">
    <property type="entry name" value="CYS_MET_METAB_PP"/>
    <property type="match status" value="1"/>
</dbReference>
<organism evidence="5 6">
    <name type="scientific">Fodinibius salsisoli</name>
    <dbReference type="NCBI Taxonomy" id="2820877"/>
    <lineage>
        <taxon>Bacteria</taxon>
        <taxon>Pseudomonadati</taxon>
        <taxon>Balneolota</taxon>
        <taxon>Balneolia</taxon>
        <taxon>Balneolales</taxon>
        <taxon>Balneolaceae</taxon>
        <taxon>Fodinibius</taxon>
    </lineage>
</organism>
<dbReference type="Pfam" id="PF01053">
    <property type="entry name" value="Cys_Met_Meta_PP"/>
    <property type="match status" value="1"/>
</dbReference>
<dbReference type="InterPro" id="IPR000277">
    <property type="entry name" value="Cys/Met-Metab_PyrdxlP-dep_enz"/>
</dbReference>
<comment type="caution">
    <text evidence="5">The sequence shown here is derived from an EMBL/GenBank/DDBJ whole genome shotgun (WGS) entry which is preliminary data.</text>
</comment>
<dbReference type="EC" id="2.5.1.48" evidence="5"/>
<protein>
    <submittedName>
        <fullName evidence="5">Cystathionine gamma-synthase</fullName>
        <ecNumber evidence="5">2.5.1.48</ecNumber>
    </submittedName>
</protein>
<dbReference type="PANTHER" id="PTHR11808:SF15">
    <property type="entry name" value="CYSTATHIONINE GAMMA-LYASE"/>
    <property type="match status" value="1"/>
</dbReference>
<keyword evidence="6" id="KW-1185">Reference proteome</keyword>
<reference evidence="5 6" key="1">
    <citation type="submission" date="2021-03" db="EMBL/GenBank/DDBJ databases">
        <title>Aliifodinibius sp. nov., a new bacterium isolated from saline soil.</title>
        <authorList>
            <person name="Galisteo C."/>
            <person name="De La Haba R."/>
            <person name="Sanchez-Porro C."/>
            <person name="Ventosa A."/>
        </authorList>
    </citation>
    <scope>NUCLEOTIDE SEQUENCE [LARGE SCALE GENOMIC DNA]</scope>
    <source>
        <strain evidence="5 6">1BSP15-2V2</strain>
    </source>
</reference>
<keyword evidence="3 4" id="KW-0663">Pyridoxal phosphate</keyword>
<accession>A0ABT3PIX7</accession>
<dbReference type="InterPro" id="IPR015421">
    <property type="entry name" value="PyrdxlP-dep_Trfase_major"/>
</dbReference>
<gene>
    <name evidence="5" type="ORF">J6I44_03460</name>
</gene>